<dbReference type="CDD" id="cd07814">
    <property type="entry name" value="SRPBCC_CalC_Aha1-like"/>
    <property type="match status" value="1"/>
</dbReference>
<dbReference type="Pfam" id="PF08327">
    <property type="entry name" value="AHSA1"/>
    <property type="match status" value="1"/>
</dbReference>
<dbReference type="EMBL" id="SBIW01000003">
    <property type="protein sequence ID" value="RWY53914.1"/>
    <property type="molecule type" value="Genomic_DNA"/>
</dbReference>
<dbReference type="SUPFAM" id="SSF55961">
    <property type="entry name" value="Bet v1-like"/>
    <property type="match status" value="1"/>
</dbReference>
<dbReference type="RefSeq" id="WP_128533349.1">
    <property type="nucleotide sequence ID" value="NZ_SBIW01000003.1"/>
</dbReference>
<comment type="caution">
    <text evidence="3">The sequence shown here is derived from an EMBL/GenBank/DDBJ whole genome shotgun (WGS) entry which is preliminary data.</text>
</comment>
<dbReference type="InterPro" id="IPR023393">
    <property type="entry name" value="START-like_dom_sf"/>
</dbReference>
<dbReference type="Gene3D" id="3.30.530.20">
    <property type="match status" value="1"/>
</dbReference>
<proteinExistence type="inferred from homology"/>
<comment type="similarity">
    <text evidence="1">Belongs to the AHA1 family.</text>
</comment>
<dbReference type="Proteomes" id="UP000286701">
    <property type="component" value="Unassembled WGS sequence"/>
</dbReference>
<gene>
    <name evidence="3" type="ORF">EPL05_07595</name>
</gene>
<protein>
    <submittedName>
        <fullName evidence="3">SRPBCC domain-containing protein</fullName>
    </submittedName>
</protein>
<evidence type="ECO:0000256" key="1">
    <source>
        <dbReference type="ARBA" id="ARBA00006817"/>
    </source>
</evidence>
<accession>A0A444MQK0</accession>
<organism evidence="3 4">
    <name type="scientific">Mucilaginibacter gilvus</name>
    <dbReference type="NCBI Taxonomy" id="2305909"/>
    <lineage>
        <taxon>Bacteria</taxon>
        <taxon>Pseudomonadati</taxon>
        <taxon>Bacteroidota</taxon>
        <taxon>Sphingobacteriia</taxon>
        <taxon>Sphingobacteriales</taxon>
        <taxon>Sphingobacteriaceae</taxon>
        <taxon>Mucilaginibacter</taxon>
    </lineage>
</organism>
<evidence type="ECO:0000259" key="2">
    <source>
        <dbReference type="Pfam" id="PF08327"/>
    </source>
</evidence>
<name>A0A444MQK0_9SPHI</name>
<keyword evidence="4" id="KW-1185">Reference proteome</keyword>
<evidence type="ECO:0000313" key="3">
    <source>
        <dbReference type="EMBL" id="RWY53914.1"/>
    </source>
</evidence>
<dbReference type="AlphaFoldDB" id="A0A444MQK0"/>
<dbReference type="OrthoDB" id="287565at2"/>
<evidence type="ECO:0000313" key="4">
    <source>
        <dbReference type="Proteomes" id="UP000286701"/>
    </source>
</evidence>
<reference evidence="3 4" key="1">
    <citation type="submission" date="2019-01" db="EMBL/GenBank/DDBJ databases">
        <title>Mucilaginibacter antarcticum sp. nov., isolated from antarctic soil.</title>
        <authorList>
            <person name="Yan Y.-Q."/>
            <person name="Du Z.-J."/>
        </authorList>
    </citation>
    <scope>NUCLEOTIDE SEQUENCE [LARGE SCALE GENOMIC DNA]</scope>
    <source>
        <strain evidence="3 4">F01003</strain>
    </source>
</reference>
<feature type="domain" description="Activator of Hsp90 ATPase homologue 1/2-like C-terminal" evidence="2">
    <location>
        <begin position="13"/>
        <end position="136"/>
    </location>
</feature>
<dbReference type="InterPro" id="IPR013538">
    <property type="entry name" value="ASHA1/2-like_C"/>
</dbReference>
<sequence length="156" mass="17729">MNDYKKSISVNNSADEVYKALTEHIQDWWSDDFSGAAAQNGDQYNIAFGETKKTFEIADAIPGQQVVWVCLKAYIDMDTLKKKDEWVGTRIIWTIASEATGTTLTMLHEGLNQTIECYDVCEPGWNYFIQSLYTFLATGTGTPYLKKEGTLEWENK</sequence>